<dbReference type="OrthoDB" id="5399138at2759"/>
<dbReference type="GO" id="GO:0005634">
    <property type="term" value="C:nucleus"/>
    <property type="evidence" value="ECO:0007669"/>
    <property type="project" value="UniProtKB-SubCell"/>
</dbReference>
<keyword evidence="3 4" id="KW-0539">Nucleus</keyword>
<dbReference type="EMBL" id="NAJN01000265">
    <property type="protein sequence ID" value="TKA75916.1"/>
    <property type="molecule type" value="Genomic_DNA"/>
</dbReference>
<dbReference type="Gene3D" id="1.10.10.60">
    <property type="entry name" value="Homeodomain-like"/>
    <property type="match status" value="1"/>
</dbReference>
<keyword evidence="2 4" id="KW-0371">Homeobox</keyword>
<evidence type="ECO:0000256" key="3">
    <source>
        <dbReference type="ARBA" id="ARBA00023242"/>
    </source>
</evidence>
<organism evidence="7 8">
    <name type="scientific">Cryomyces minteri</name>
    <dbReference type="NCBI Taxonomy" id="331657"/>
    <lineage>
        <taxon>Eukaryota</taxon>
        <taxon>Fungi</taxon>
        <taxon>Dikarya</taxon>
        <taxon>Ascomycota</taxon>
        <taxon>Pezizomycotina</taxon>
        <taxon>Dothideomycetes</taxon>
        <taxon>Dothideomycetes incertae sedis</taxon>
        <taxon>Cryomyces</taxon>
    </lineage>
</organism>
<dbReference type="SUPFAM" id="SSF46689">
    <property type="entry name" value="Homeodomain-like"/>
    <property type="match status" value="1"/>
</dbReference>
<dbReference type="CDD" id="cd00086">
    <property type="entry name" value="homeodomain"/>
    <property type="match status" value="1"/>
</dbReference>
<keyword evidence="8" id="KW-1185">Reference proteome</keyword>
<evidence type="ECO:0000259" key="6">
    <source>
        <dbReference type="PROSITE" id="PS50071"/>
    </source>
</evidence>
<keyword evidence="1 4" id="KW-0238">DNA-binding</keyword>
<dbReference type="InterPro" id="IPR001356">
    <property type="entry name" value="HD"/>
</dbReference>
<feature type="region of interest" description="Disordered" evidence="5">
    <location>
        <begin position="176"/>
        <end position="195"/>
    </location>
</feature>
<dbReference type="AlphaFoldDB" id="A0A4U0XIF9"/>
<dbReference type="SMART" id="SM00355">
    <property type="entry name" value="ZnF_C2H2"/>
    <property type="match status" value="2"/>
</dbReference>
<feature type="compositionally biased region" description="Polar residues" evidence="5">
    <location>
        <begin position="96"/>
        <end position="108"/>
    </location>
</feature>
<dbReference type="InterPro" id="IPR008422">
    <property type="entry name" value="KN_HD"/>
</dbReference>
<feature type="domain" description="Homeobox" evidence="6">
    <location>
        <begin position="119"/>
        <end position="182"/>
    </location>
</feature>
<dbReference type="InterPro" id="IPR050224">
    <property type="entry name" value="TALE_homeobox"/>
</dbReference>
<dbReference type="PROSITE" id="PS00028">
    <property type="entry name" value="ZINC_FINGER_C2H2_1"/>
    <property type="match status" value="2"/>
</dbReference>
<evidence type="ECO:0000256" key="5">
    <source>
        <dbReference type="SAM" id="MobiDB-lite"/>
    </source>
</evidence>
<dbReference type="GO" id="GO:0006355">
    <property type="term" value="P:regulation of DNA-templated transcription"/>
    <property type="evidence" value="ECO:0007669"/>
    <property type="project" value="InterPro"/>
</dbReference>
<feature type="region of interest" description="Disordered" evidence="5">
    <location>
        <begin position="519"/>
        <end position="539"/>
    </location>
</feature>
<dbReference type="PANTHER" id="PTHR11850">
    <property type="entry name" value="HOMEOBOX PROTEIN TRANSCRIPTION FACTORS"/>
    <property type="match status" value="1"/>
</dbReference>
<dbReference type="PROSITE" id="PS50071">
    <property type="entry name" value="HOMEOBOX_2"/>
    <property type="match status" value="1"/>
</dbReference>
<evidence type="ECO:0000256" key="2">
    <source>
        <dbReference type="ARBA" id="ARBA00023155"/>
    </source>
</evidence>
<evidence type="ECO:0000313" key="8">
    <source>
        <dbReference type="Proteomes" id="UP000308768"/>
    </source>
</evidence>
<dbReference type="Pfam" id="PF03221">
    <property type="entry name" value="HTH_Tnp_Tc5"/>
    <property type="match status" value="1"/>
</dbReference>
<feature type="region of interest" description="Disordered" evidence="5">
    <location>
        <begin position="96"/>
        <end position="124"/>
    </location>
</feature>
<feature type="region of interest" description="Disordered" evidence="5">
    <location>
        <begin position="243"/>
        <end position="285"/>
    </location>
</feature>
<dbReference type="InterPro" id="IPR013087">
    <property type="entry name" value="Znf_C2H2_type"/>
</dbReference>
<evidence type="ECO:0000313" key="7">
    <source>
        <dbReference type="EMBL" id="TKA75916.1"/>
    </source>
</evidence>
<dbReference type="STRING" id="331657.A0A4U0XIF9"/>
<comment type="caution">
    <text evidence="7">The sequence shown here is derived from an EMBL/GenBank/DDBJ whole genome shotgun (WGS) entry which is preliminary data.</text>
</comment>
<evidence type="ECO:0000256" key="1">
    <source>
        <dbReference type="ARBA" id="ARBA00023125"/>
    </source>
</evidence>
<accession>A0A4U0XIF9</accession>
<dbReference type="SMART" id="SM00389">
    <property type="entry name" value="HOX"/>
    <property type="match status" value="1"/>
</dbReference>
<comment type="subcellular location">
    <subcellularLocation>
        <location evidence="4">Nucleus</location>
    </subcellularLocation>
</comment>
<dbReference type="InterPro" id="IPR006600">
    <property type="entry name" value="HTH_CenpB_DNA-bd_dom"/>
</dbReference>
<reference evidence="7 8" key="1">
    <citation type="submission" date="2017-03" db="EMBL/GenBank/DDBJ databases">
        <title>Genomes of endolithic fungi from Antarctica.</title>
        <authorList>
            <person name="Coleine C."/>
            <person name="Masonjones S."/>
            <person name="Stajich J.E."/>
        </authorList>
    </citation>
    <scope>NUCLEOTIDE SEQUENCE [LARGE SCALE GENOMIC DNA]</scope>
    <source>
        <strain evidence="7 8">CCFEE 5187</strain>
    </source>
</reference>
<feature type="DNA-binding region" description="Homeobox" evidence="4">
    <location>
        <begin position="121"/>
        <end position="183"/>
    </location>
</feature>
<gene>
    <name evidence="7" type="ORF">B0A49_04177</name>
</gene>
<dbReference type="GO" id="GO:0003677">
    <property type="term" value="F:DNA binding"/>
    <property type="evidence" value="ECO:0007669"/>
    <property type="project" value="UniProtKB-UniRule"/>
</dbReference>
<dbReference type="Pfam" id="PF05920">
    <property type="entry name" value="Homeobox_KN"/>
    <property type="match status" value="1"/>
</dbReference>
<sequence length="780" mass="86323">MPTVVEESGEFRPDPDVAQYIDFGDSITSMPVPDIANPRDVPIDAVQYYGCPSHPDPASFSRTGVQEQTSVDKHSGKFLDTLHVVSEDVTQHRGTFTGSRTLKSSGGNITPAGSDDFDPASRKSGNRFPKAAVKVLKDWLSSHANHPYPTDEERDMLKKQTGLKTSQISDWLANARRRSRIQRPQRCASPTLQNPSRAIDIPCVAHSDKPWGEMNPLERWQNSPPENEPASVPAIANAVATSEYIPSEDGTSPDSWGGRRQESSGGSSFSMFRAPPSTTSLETGISSGSFGSLGSAWSHGSRTSFGSLDSMAKRNRRRRRHPAPVLRADSGDVKRMLQCTFCTDTFKSKYDWARHEKSLHLTLEKWICAPLGTVITDTVSGQKKCVYCDTLDPSAEHLEMHSHDACEDKGIAGRTFYRKDHLRQHLNLVHHCAMIDSMNTWKSAAQYINSRCGFCGQKFTQWQDRVDHLAKHFRNGAHMKDWKGCRGLDPPVAAHVRIAMPPYLIGHERTTPIPFSAESRTRSSTQHPHVPEPWDPGSIQLPEPNAWSGVDIPESSDRATCWEILTVCLGQYAKASNDVGLLLTDEMLQKQARRILYEDEDAWNQTAADNPEWLSLFKKAHGLNYIPASIGGRARDVPEDLEMLGHLGLRIPYFIQQDGSVRRLALEMNTEDVGRNENTLTAGTACGDPMPDDLNFDHYFTGFQEDMPEASLANNSVVVSDWPAQNVSVSRSGVRGTIFEATAAQCFLEGTAAQCSAAVQSHWLADDEFMEGLDSANGFP</sequence>
<name>A0A4U0XIF9_9PEZI</name>
<dbReference type="Proteomes" id="UP000308768">
    <property type="component" value="Unassembled WGS sequence"/>
</dbReference>
<dbReference type="InterPro" id="IPR009057">
    <property type="entry name" value="Homeodomain-like_sf"/>
</dbReference>
<evidence type="ECO:0000256" key="4">
    <source>
        <dbReference type="PROSITE-ProRule" id="PRU00108"/>
    </source>
</evidence>
<feature type="region of interest" description="Disordered" evidence="5">
    <location>
        <begin position="210"/>
        <end position="231"/>
    </location>
</feature>
<protein>
    <recommendedName>
        <fullName evidence="6">Homeobox domain-containing protein</fullName>
    </recommendedName>
</protein>
<proteinExistence type="predicted"/>